<dbReference type="PANTHER" id="PTHR42659">
    <property type="entry name" value="XANTHINE DEHYDROGENASE SUBUNIT C-RELATED"/>
    <property type="match status" value="1"/>
</dbReference>
<dbReference type="RefSeq" id="WP_076489641.1">
    <property type="nucleotide sequence ID" value="NZ_FTMS01000017.1"/>
</dbReference>
<dbReference type="InterPro" id="IPR016169">
    <property type="entry name" value="FAD-bd_PCMH_sub2"/>
</dbReference>
<dbReference type="Proteomes" id="UP000186400">
    <property type="component" value="Unassembled WGS sequence"/>
</dbReference>
<dbReference type="InterPro" id="IPR016166">
    <property type="entry name" value="FAD-bd_PCMH"/>
</dbReference>
<dbReference type="EMBL" id="FTMS01000017">
    <property type="protein sequence ID" value="SIQ89546.1"/>
    <property type="molecule type" value="Genomic_DNA"/>
</dbReference>
<keyword evidence="1" id="KW-0285">Flavoprotein</keyword>
<accession>A0A1N6WHV4</accession>
<protein>
    <submittedName>
        <fullName evidence="5">CO or xanthine dehydrogenase, FAD-binding subunit</fullName>
    </submittedName>
</protein>
<dbReference type="PANTHER" id="PTHR42659:SF2">
    <property type="entry name" value="XANTHINE DEHYDROGENASE SUBUNIT C-RELATED"/>
    <property type="match status" value="1"/>
</dbReference>
<evidence type="ECO:0000259" key="4">
    <source>
        <dbReference type="PROSITE" id="PS51387"/>
    </source>
</evidence>
<dbReference type="InterPro" id="IPR036318">
    <property type="entry name" value="FAD-bd_PCMH-like_sf"/>
</dbReference>
<name>A0A1N6WHV4_9SPIO</name>
<dbReference type="InterPro" id="IPR051312">
    <property type="entry name" value="Diverse_Substr_Oxidored"/>
</dbReference>
<organism evidence="5 6">
    <name type="scientific">Alkalispirochaeta americana</name>
    <dbReference type="NCBI Taxonomy" id="159291"/>
    <lineage>
        <taxon>Bacteria</taxon>
        <taxon>Pseudomonadati</taxon>
        <taxon>Spirochaetota</taxon>
        <taxon>Spirochaetia</taxon>
        <taxon>Spirochaetales</taxon>
        <taxon>Spirochaetaceae</taxon>
        <taxon>Alkalispirochaeta</taxon>
    </lineage>
</organism>
<dbReference type="AlphaFoldDB" id="A0A1N6WHV4"/>
<dbReference type="OrthoDB" id="9774454at2"/>
<feature type="domain" description="FAD-binding PCMH-type" evidence="4">
    <location>
        <begin position="9"/>
        <end position="172"/>
    </location>
</feature>
<dbReference type="InterPro" id="IPR002346">
    <property type="entry name" value="Mopterin_DH_FAD-bd"/>
</dbReference>
<dbReference type="SUPFAM" id="SSF56176">
    <property type="entry name" value="FAD-binding/transporter-associated domain-like"/>
    <property type="match status" value="1"/>
</dbReference>
<keyword evidence="3" id="KW-0560">Oxidoreductase</keyword>
<keyword evidence="2" id="KW-0274">FAD</keyword>
<gene>
    <name evidence="5" type="ORF">SAMN05920897_11772</name>
</gene>
<dbReference type="PROSITE" id="PS51387">
    <property type="entry name" value="FAD_PCMH"/>
    <property type="match status" value="1"/>
</dbReference>
<evidence type="ECO:0000313" key="6">
    <source>
        <dbReference type="Proteomes" id="UP000186400"/>
    </source>
</evidence>
<reference evidence="5 6" key="1">
    <citation type="submission" date="2017-01" db="EMBL/GenBank/DDBJ databases">
        <authorList>
            <person name="Mah S.A."/>
            <person name="Swanson W.J."/>
            <person name="Moy G.W."/>
            <person name="Vacquier V.D."/>
        </authorList>
    </citation>
    <scope>NUCLEOTIDE SEQUENCE [LARGE SCALE GENOMIC DNA]</scope>
    <source>
        <strain evidence="5 6">ASpG1</strain>
    </source>
</reference>
<dbReference type="STRING" id="159291.SAMN05920897_11772"/>
<evidence type="ECO:0000313" key="5">
    <source>
        <dbReference type="EMBL" id="SIQ89546.1"/>
    </source>
</evidence>
<dbReference type="GO" id="GO:0071949">
    <property type="term" value="F:FAD binding"/>
    <property type="evidence" value="ECO:0007669"/>
    <property type="project" value="InterPro"/>
</dbReference>
<dbReference type="Gene3D" id="3.30.465.10">
    <property type="match status" value="1"/>
</dbReference>
<evidence type="ECO:0000256" key="2">
    <source>
        <dbReference type="ARBA" id="ARBA00022827"/>
    </source>
</evidence>
<sequence length="277" mass="30785">MSGRTGRTTPPALPGVHVPTSLSEALQILRREPNLPIWAGATWWMDKGLSASSLLSLQALPELKRVVRSDLRVDIGAAVPVARLREAGHRYLPELLMTTLDRQGPPPVRNMATLGGAISLPEGILPVSLVLQLLDARVELRRAGSSRWSAINAMHRIPGEILTRIRIPLKHRTHWMLHQFGNAYPLTSPSMTVAATARVDKNGLAGLHCGLLIRGTHLIRLREAEAELVGRQLPLTERDQRILLSALREQASYIREMDDLGRWRAISTLKQFLRRLG</sequence>
<dbReference type="GO" id="GO:0016491">
    <property type="term" value="F:oxidoreductase activity"/>
    <property type="evidence" value="ECO:0007669"/>
    <property type="project" value="UniProtKB-KW"/>
</dbReference>
<evidence type="ECO:0000256" key="3">
    <source>
        <dbReference type="ARBA" id="ARBA00023002"/>
    </source>
</evidence>
<evidence type="ECO:0000256" key="1">
    <source>
        <dbReference type="ARBA" id="ARBA00022630"/>
    </source>
</evidence>
<keyword evidence="6" id="KW-1185">Reference proteome</keyword>
<proteinExistence type="predicted"/>
<dbReference type="Pfam" id="PF00941">
    <property type="entry name" value="FAD_binding_5"/>
    <property type="match status" value="1"/>
</dbReference>